<evidence type="ECO:0000256" key="7">
    <source>
        <dbReference type="SAM" id="Coils"/>
    </source>
</evidence>
<evidence type="ECO:0000256" key="3">
    <source>
        <dbReference type="ARBA" id="ARBA00022553"/>
    </source>
</evidence>
<dbReference type="SMART" id="SM00388">
    <property type="entry name" value="HisKA"/>
    <property type="match status" value="1"/>
</dbReference>
<evidence type="ECO:0000313" key="13">
    <source>
        <dbReference type="Proteomes" id="UP001162891"/>
    </source>
</evidence>
<dbReference type="InterPro" id="IPR003661">
    <property type="entry name" value="HisK_dim/P_dom"/>
</dbReference>
<dbReference type="PANTHER" id="PTHR43047:SF72">
    <property type="entry name" value="OSMOSENSING HISTIDINE PROTEIN KINASE SLN1"/>
    <property type="match status" value="1"/>
</dbReference>
<dbReference type="InterPro" id="IPR003594">
    <property type="entry name" value="HATPase_dom"/>
</dbReference>
<dbReference type="PRINTS" id="PR00344">
    <property type="entry name" value="BCTRLSENSOR"/>
</dbReference>
<dbReference type="InterPro" id="IPR036097">
    <property type="entry name" value="HisK_dim/P_sf"/>
</dbReference>
<feature type="domain" description="PAS" evidence="10">
    <location>
        <begin position="1"/>
        <end position="62"/>
    </location>
</feature>
<dbReference type="Pfam" id="PF08448">
    <property type="entry name" value="PAS_4"/>
    <property type="match status" value="2"/>
</dbReference>
<evidence type="ECO:0000259" key="10">
    <source>
        <dbReference type="PROSITE" id="PS50112"/>
    </source>
</evidence>
<dbReference type="PROSITE" id="PS50110">
    <property type="entry name" value="RESPONSE_REGULATORY"/>
    <property type="match status" value="1"/>
</dbReference>
<dbReference type="SMART" id="SM00086">
    <property type="entry name" value="PAC"/>
    <property type="match status" value="2"/>
</dbReference>
<dbReference type="PROSITE" id="PS50112">
    <property type="entry name" value="PAS"/>
    <property type="match status" value="2"/>
</dbReference>
<evidence type="ECO:0000256" key="4">
    <source>
        <dbReference type="ARBA" id="ARBA00022679"/>
    </source>
</evidence>
<dbReference type="SUPFAM" id="SSF55785">
    <property type="entry name" value="PYP-like sensor domain (PAS domain)"/>
    <property type="match status" value="2"/>
</dbReference>
<dbReference type="SMART" id="SM00448">
    <property type="entry name" value="REC"/>
    <property type="match status" value="1"/>
</dbReference>
<dbReference type="InterPro" id="IPR000700">
    <property type="entry name" value="PAS-assoc_C"/>
</dbReference>
<evidence type="ECO:0000313" key="12">
    <source>
        <dbReference type="EMBL" id="BDG01985.1"/>
    </source>
</evidence>
<dbReference type="PROSITE" id="PS50109">
    <property type="entry name" value="HIS_KIN"/>
    <property type="match status" value="1"/>
</dbReference>
<dbReference type="InterPro" id="IPR035965">
    <property type="entry name" value="PAS-like_dom_sf"/>
</dbReference>
<dbReference type="InterPro" id="IPR013656">
    <property type="entry name" value="PAS_4"/>
</dbReference>
<dbReference type="Pfam" id="PF13185">
    <property type="entry name" value="GAF_2"/>
    <property type="match status" value="1"/>
</dbReference>
<keyword evidence="4" id="KW-0808">Transferase</keyword>
<accession>A0ABN6MM12</accession>
<dbReference type="CDD" id="cd00075">
    <property type="entry name" value="HATPase"/>
    <property type="match status" value="1"/>
</dbReference>
<dbReference type="Gene3D" id="3.40.50.2300">
    <property type="match status" value="1"/>
</dbReference>
<protein>
    <recommendedName>
        <fullName evidence="2">histidine kinase</fullName>
        <ecNumber evidence="2">2.7.13.3</ecNumber>
    </recommendedName>
</protein>
<dbReference type="Pfam" id="PF00072">
    <property type="entry name" value="Response_reg"/>
    <property type="match status" value="1"/>
</dbReference>
<dbReference type="NCBIfam" id="TIGR00229">
    <property type="entry name" value="sensory_box"/>
    <property type="match status" value="2"/>
</dbReference>
<dbReference type="EMBL" id="AP025591">
    <property type="protein sequence ID" value="BDG01985.1"/>
    <property type="molecule type" value="Genomic_DNA"/>
</dbReference>
<dbReference type="Gene3D" id="1.10.287.130">
    <property type="match status" value="1"/>
</dbReference>
<comment type="catalytic activity">
    <reaction evidence="1">
        <text>ATP + protein L-histidine = ADP + protein N-phospho-L-histidine.</text>
        <dbReference type="EC" id="2.7.13.3"/>
    </reaction>
</comment>
<dbReference type="Pfam" id="PF00512">
    <property type="entry name" value="HisKA"/>
    <property type="match status" value="1"/>
</dbReference>
<sequence>MPLGVVEWNSEYRVTRFSRRAEEILGWAAADVLGRRLDEIPWVPEEDWPSVRAVMRDMSSGARPVNVNANRNLRKDGSVVHCEWYNSTIHDSAGRLVSALSLVLDVTGRTIAEQATRESRAKLDSALASMTDAVFISDAEGRFVEFNDAFATFHRFASRDECARTFGEYPDLLEVFTADGARAPVERWAVPRALRGETVTNAEYVLRRKDTGETWVGSYSFGPLRRDGEIVGSVVVARDVTERKRAEEELKIVTRLYAVLSRVNEAIVRIRDEQALYEEVCRIVADEGGFPLVWVGLVRDRRIVPAASWGRAAGYLGEIEVEVDGPLGQGPTGVCVRERRPVINDDFGVNPSTWPWRQPTLRYGLRASAAFPLARGDQVIGALTFYAAEPGAFTPKQVNLLEALCADLSYALDAMRQERLRSDAERALRQSEQSLREADRRKDDFLGMLSHELRNPLAPIRNSVYILNHADPAGEPARRARAVIQRQTEHLTRLVDDLLDVTRIARGKIELRRERIDVADVVRRTAEDLRAVLSSRDLELVVEVPPARLWVHADETRLAQVVGNLLHNAGKFTPPGGRVEVSVRAGDGIAELRVRDTGVGIEPELLERVFEPFVQSERSLARTQGGLGLGLALVKGIVELHGGSVRAESAGPGRGAELVVILPLASTPEARSAPAGETTPGAGRRVLVVDDNRDAAESLAQLLEVRGHTADVAFDGPTAIRMAGATRYDVILCDIGLPGMSGYEVATALRNGAGNGAQLIAVSGYAQPEDLARAADAGFDGHVAKPADPERILQLLA</sequence>
<dbReference type="InterPro" id="IPR003018">
    <property type="entry name" value="GAF"/>
</dbReference>
<evidence type="ECO:0000259" key="9">
    <source>
        <dbReference type="PROSITE" id="PS50110"/>
    </source>
</evidence>
<evidence type="ECO:0000256" key="2">
    <source>
        <dbReference type="ARBA" id="ARBA00012438"/>
    </source>
</evidence>
<keyword evidence="13" id="KW-1185">Reference proteome</keyword>
<feature type="domain" description="Response regulatory" evidence="9">
    <location>
        <begin position="685"/>
        <end position="797"/>
    </location>
</feature>
<dbReference type="Proteomes" id="UP001162891">
    <property type="component" value="Chromosome"/>
</dbReference>
<dbReference type="CDD" id="cd17580">
    <property type="entry name" value="REC_2_DhkD-like"/>
    <property type="match status" value="1"/>
</dbReference>
<dbReference type="PROSITE" id="PS50113">
    <property type="entry name" value="PAC"/>
    <property type="match status" value="2"/>
</dbReference>
<dbReference type="SMART" id="SM00065">
    <property type="entry name" value="GAF"/>
    <property type="match status" value="1"/>
</dbReference>
<dbReference type="InterPro" id="IPR029016">
    <property type="entry name" value="GAF-like_dom_sf"/>
</dbReference>
<dbReference type="InterPro" id="IPR004358">
    <property type="entry name" value="Sig_transdc_His_kin-like_C"/>
</dbReference>
<feature type="domain" description="Histidine kinase" evidence="8">
    <location>
        <begin position="448"/>
        <end position="666"/>
    </location>
</feature>
<dbReference type="InterPro" id="IPR000014">
    <property type="entry name" value="PAS"/>
</dbReference>
<name>A0ABN6MM12_9BACT</name>
<reference evidence="13" key="1">
    <citation type="journal article" date="2022" name="Int. J. Syst. Evol. Microbiol.">
        <title>Anaeromyxobacter oryzae sp. nov., Anaeromyxobacter diazotrophicus sp. nov. and Anaeromyxobacter paludicola sp. nov., isolated from paddy soils.</title>
        <authorList>
            <person name="Itoh H."/>
            <person name="Xu Z."/>
            <person name="Mise K."/>
            <person name="Masuda Y."/>
            <person name="Ushijima N."/>
            <person name="Hayakawa C."/>
            <person name="Shiratori Y."/>
            <person name="Senoo K."/>
        </authorList>
    </citation>
    <scope>NUCLEOTIDE SEQUENCE [LARGE SCALE GENOMIC DNA]</scope>
    <source>
        <strain evidence="13">Red232</strain>
    </source>
</reference>
<evidence type="ECO:0000256" key="6">
    <source>
        <dbReference type="PROSITE-ProRule" id="PRU00169"/>
    </source>
</evidence>
<dbReference type="Pfam" id="PF02518">
    <property type="entry name" value="HATPase_c"/>
    <property type="match status" value="1"/>
</dbReference>
<feature type="coiled-coil region" evidence="7">
    <location>
        <begin position="414"/>
        <end position="441"/>
    </location>
</feature>
<dbReference type="InterPro" id="IPR036890">
    <property type="entry name" value="HATPase_C_sf"/>
</dbReference>
<dbReference type="SUPFAM" id="SSF55781">
    <property type="entry name" value="GAF domain-like"/>
    <property type="match status" value="1"/>
</dbReference>
<feature type="modified residue" description="4-aspartylphosphate" evidence="6">
    <location>
        <position position="734"/>
    </location>
</feature>
<dbReference type="Gene3D" id="3.30.450.20">
    <property type="entry name" value="PAS domain"/>
    <property type="match status" value="2"/>
</dbReference>
<dbReference type="PANTHER" id="PTHR43047">
    <property type="entry name" value="TWO-COMPONENT HISTIDINE PROTEIN KINASE"/>
    <property type="match status" value="1"/>
</dbReference>
<dbReference type="SMART" id="SM00387">
    <property type="entry name" value="HATPase_c"/>
    <property type="match status" value="1"/>
</dbReference>
<keyword evidence="7" id="KW-0175">Coiled coil</keyword>
<proteinExistence type="predicted"/>
<feature type="domain" description="PAC" evidence="11">
    <location>
        <begin position="63"/>
        <end position="118"/>
    </location>
</feature>
<dbReference type="SUPFAM" id="SSF52172">
    <property type="entry name" value="CheY-like"/>
    <property type="match status" value="1"/>
</dbReference>
<keyword evidence="5" id="KW-0418">Kinase</keyword>
<dbReference type="CDD" id="cd00082">
    <property type="entry name" value="HisKA"/>
    <property type="match status" value="1"/>
</dbReference>
<dbReference type="Gene3D" id="3.30.450.40">
    <property type="match status" value="1"/>
</dbReference>
<dbReference type="SUPFAM" id="SSF55874">
    <property type="entry name" value="ATPase domain of HSP90 chaperone/DNA topoisomerase II/histidine kinase"/>
    <property type="match status" value="1"/>
</dbReference>
<gene>
    <name evidence="12" type="ORF">AMOR_09810</name>
</gene>
<dbReference type="CDD" id="cd00130">
    <property type="entry name" value="PAS"/>
    <property type="match status" value="2"/>
</dbReference>
<dbReference type="InterPro" id="IPR001789">
    <property type="entry name" value="Sig_transdc_resp-reg_receiver"/>
</dbReference>
<organism evidence="12 13">
    <name type="scientific">Anaeromyxobacter oryzae</name>
    <dbReference type="NCBI Taxonomy" id="2918170"/>
    <lineage>
        <taxon>Bacteria</taxon>
        <taxon>Pseudomonadati</taxon>
        <taxon>Myxococcota</taxon>
        <taxon>Myxococcia</taxon>
        <taxon>Myxococcales</taxon>
        <taxon>Cystobacterineae</taxon>
        <taxon>Anaeromyxobacteraceae</taxon>
        <taxon>Anaeromyxobacter</taxon>
    </lineage>
</organism>
<dbReference type="InterPro" id="IPR011006">
    <property type="entry name" value="CheY-like_superfamily"/>
</dbReference>
<evidence type="ECO:0000259" key="11">
    <source>
        <dbReference type="PROSITE" id="PS50113"/>
    </source>
</evidence>
<evidence type="ECO:0000256" key="5">
    <source>
        <dbReference type="ARBA" id="ARBA00022777"/>
    </source>
</evidence>
<dbReference type="InterPro" id="IPR001610">
    <property type="entry name" value="PAC"/>
</dbReference>
<evidence type="ECO:0000259" key="8">
    <source>
        <dbReference type="PROSITE" id="PS50109"/>
    </source>
</evidence>
<dbReference type="Gene3D" id="3.30.565.10">
    <property type="entry name" value="Histidine kinase-like ATPase, C-terminal domain"/>
    <property type="match status" value="1"/>
</dbReference>
<evidence type="ECO:0000256" key="1">
    <source>
        <dbReference type="ARBA" id="ARBA00000085"/>
    </source>
</evidence>
<feature type="domain" description="PAS" evidence="10">
    <location>
        <begin position="119"/>
        <end position="197"/>
    </location>
</feature>
<dbReference type="InterPro" id="IPR005467">
    <property type="entry name" value="His_kinase_dom"/>
</dbReference>
<dbReference type="SUPFAM" id="SSF47384">
    <property type="entry name" value="Homodimeric domain of signal transducing histidine kinase"/>
    <property type="match status" value="1"/>
</dbReference>
<keyword evidence="3 6" id="KW-0597">Phosphoprotein</keyword>
<feature type="domain" description="PAC" evidence="11">
    <location>
        <begin position="200"/>
        <end position="252"/>
    </location>
</feature>
<dbReference type="EC" id="2.7.13.3" evidence="2"/>